<feature type="compositionally biased region" description="Basic and acidic residues" evidence="1">
    <location>
        <begin position="154"/>
        <end position="164"/>
    </location>
</feature>
<protein>
    <submittedName>
        <fullName evidence="2">Uncharacterized protein</fullName>
    </submittedName>
</protein>
<evidence type="ECO:0000313" key="3">
    <source>
        <dbReference type="Proteomes" id="UP000593566"/>
    </source>
</evidence>
<feature type="region of interest" description="Disordered" evidence="1">
    <location>
        <begin position="131"/>
        <end position="184"/>
    </location>
</feature>
<reference evidence="2 3" key="1">
    <citation type="journal article" date="2020" name="Genomics">
        <title>Complete, high-quality genomes from long-read metagenomic sequencing of two wolf lichen thalli reveals enigmatic genome architecture.</title>
        <authorList>
            <person name="McKenzie S.K."/>
            <person name="Walston R.F."/>
            <person name="Allen J.L."/>
        </authorList>
    </citation>
    <scope>NUCLEOTIDE SEQUENCE [LARGE SCALE GENOMIC DNA]</scope>
    <source>
        <strain evidence="2">WasteWater1</strain>
    </source>
</reference>
<evidence type="ECO:0000313" key="2">
    <source>
        <dbReference type="EMBL" id="KAF6222300.1"/>
    </source>
</evidence>
<accession>A0A8H6CEW2</accession>
<feature type="compositionally biased region" description="Acidic residues" evidence="1">
    <location>
        <begin position="134"/>
        <end position="153"/>
    </location>
</feature>
<keyword evidence="3" id="KW-1185">Reference proteome</keyword>
<dbReference type="Proteomes" id="UP000593566">
    <property type="component" value="Unassembled WGS sequence"/>
</dbReference>
<dbReference type="RefSeq" id="XP_037151735.1">
    <property type="nucleotide sequence ID" value="XM_037292316.1"/>
</dbReference>
<organism evidence="2 3">
    <name type="scientific">Letharia lupina</name>
    <dbReference type="NCBI Taxonomy" id="560253"/>
    <lineage>
        <taxon>Eukaryota</taxon>
        <taxon>Fungi</taxon>
        <taxon>Dikarya</taxon>
        <taxon>Ascomycota</taxon>
        <taxon>Pezizomycotina</taxon>
        <taxon>Lecanoromycetes</taxon>
        <taxon>OSLEUM clade</taxon>
        <taxon>Lecanoromycetidae</taxon>
        <taxon>Lecanorales</taxon>
        <taxon>Lecanorineae</taxon>
        <taxon>Parmeliaceae</taxon>
        <taxon>Letharia</taxon>
    </lineage>
</organism>
<name>A0A8H6CEW2_9LECA</name>
<dbReference type="EMBL" id="JACCJB010000012">
    <property type="protein sequence ID" value="KAF6222300.1"/>
    <property type="molecule type" value="Genomic_DNA"/>
</dbReference>
<dbReference type="GeneID" id="59329802"/>
<dbReference type="AlphaFoldDB" id="A0A8H6CEW2"/>
<gene>
    <name evidence="2" type="ORF">HO133_001386</name>
</gene>
<evidence type="ECO:0000256" key="1">
    <source>
        <dbReference type="SAM" id="MobiDB-lite"/>
    </source>
</evidence>
<comment type="caution">
    <text evidence="2">The sequence shown here is derived from an EMBL/GenBank/DDBJ whole genome shotgun (WGS) entry which is preliminary data.</text>
</comment>
<sequence length="282" mass="31728">MTKPRYPNEDATQGPFSFGASGFRINDTFRESGKCLKRLLFPESLKSEKARKSARNDASMIDRPWIKAQLQHYGIDFNLNIDPLKAKALLLISVAYGLCDAVPPQVLKIKSTLKEQYKSIIEDYRDRIKANAENTDDESDSEDMSGDKEDSDDERAAGRSKDSDYNTGGEPDNPIDTALDAPVKRQKIESSHPRRLYFQWRGYNTMLGAVQFDPQGRNTGYLDFANDDATIFEGNILMDAMGGEILFQGYGVPGLSGPLTMNWNALSHLAAERAKVQYYMWQ</sequence>
<proteinExistence type="predicted"/>